<dbReference type="Pfam" id="PF03932">
    <property type="entry name" value="CutC"/>
    <property type="match status" value="1"/>
</dbReference>
<dbReference type="EMBL" id="BAQB01000002">
    <property type="protein sequence ID" value="GBR43949.1"/>
    <property type="molecule type" value="Genomic_DNA"/>
</dbReference>
<comment type="caution">
    <text evidence="2">Once thought to be involved in copper homeostasis, experiments in E.coli have shown this is not the case.</text>
</comment>
<gene>
    <name evidence="2" type="primary">cutC</name>
    <name evidence="3" type="ORF">AA106556_0263</name>
</gene>
<comment type="caution">
    <text evidence="3">The sequence shown here is derived from an EMBL/GenBank/DDBJ whole genome shotgun (WGS) entry which is preliminary data.</text>
</comment>
<evidence type="ECO:0000313" key="3">
    <source>
        <dbReference type="EMBL" id="GBR43949.1"/>
    </source>
</evidence>
<dbReference type="PANTHER" id="PTHR12598">
    <property type="entry name" value="COPPER HOMEOSTASIS PROTEIN CUTC"/>
    <property type="match status" value="1"/>
</dbReference>
<accession>A0ABQ0QGH6</accession>
<protein>
    <recommendedName>
        <fullName evidence="2">PF03932 family protein CutC</fullName>
    </recommendedName>
</protein>
<dbReference type="InterPro" id="IPR036822">
    <property type="entry name" value="CutC-like_dom_sf"/>
</dbReference>
<dbReference type="HAMAP" id="MF_00795">
    <property type="entry name" value="CutC"/>
    <property type="match status" value="1"/>
</dbReference>
<organism evidence="3 4">
    <name type="scientific">Neokomagataea tanensis NBRC 106556</name>
    <dbReference type="NCBI Taxonomy" id="1223519"/>
    <lineage>
        <taxon>Bacteria</taxon>
        <taxon>Pseudomonadati</taxon>
        <taxon>Pseudomonadota</taxon>
        <taxon>Alphaproteobacteria</taxon>
        <taxon>Acetobacterales</taxon>
        <taxon>Acetobacteraceae</taxon>
        <taxon>Neokomagataea</taxon>
    </lineage>
</organism>
<dbReference type="Proteomes" id="UP001062443">
    <property type="component" value="Unassembled WGS sequence"/>
</dbReference>
<comment type="subcellular location">
    <subcellularLocation>
        <location evidence="2">Cytoplasm</location>
    </subcellularLocation>
</comment>
<dbReference type="PANTHER" id="PTHR12598:SF0">
    <property type="entry name" value="COPPER HOMEOSTASIS PROTEIN CUTC HOMOLOG"/>
    <property type="match status" value="1"/>
</dbReference>
<dbReference type="InterPro" id="IPR005627">
    <property type="entry name" value="CutC-like"/>
</dbReference>
<evidence type="ECO:0000313" key="4">
    <source>
        <dbReference type="Proteomes" id="UP001062443"/>
    </source>
</evidence>
<name>A0ABQ0QGH6_9PROT</name>
<reference evidence="3" key="1">
    <citation type="submission" date="2013-04" db="EMBL/GenBank/DDBJ databases">
        <title>The genome sequencing project of 58 acetic acid bacteria.</title>
        <authorList>
            <person name="Okamoto-Kainuma A."/>
            <person name="Ishikawa M."/>
            <person name="Umino S."/>
            <person name="Koizumi Y."/>
            <person name="Shiwa Y."/>
            <person name="Yoshikawa H."/>
            <person name="Matsutani M."/>
            <person name="Matsushita K."/>
        </authorList>
    </citation>
    <scope>NUCLEOTIDE SEQUENCE</scope>
    <source>
        <strain evidence="3">NBRC 106556</strain>
    </source>
</reference>
<keyword evidence="4" id="KW-1185">Reference proteome</keyword>
<proteinExistence type="inferred from homology"/>
<dbReference type="Gene3D" id="3.20.20.380">
    <property type="entry name" value="Copper homeostasis (CutC) domain"/>
    <property type="match status" value="1"/>
</dbReference>
<keyword evidence="2" id="KW-0963">Cytoplasm</keyword>
<evidence type="ECO:0000256" key="2">
    <source>
        <dbReference type="HAMAP-Rule" id="MF_00795"/>
    </source>
</evidence>
<sequence length="269" mass="28213">MLLLWGLQALLHIVFYMGLIQNSEGAMACLGHVELEICVDTVEGLRTAQNLGVDRIELCGPLSVGGVTPSYGMMRAARGSEVPVLAMIRPRSGGFVYSSAEEGVMMDDIDAAREAGLAGVVLGAACRDHTLDQKMLERLVARAQGMDLTLHRVFDMTPDPLRALEHAIELGFARILTSGHAVKAYDGVEQLARLVRAANGRISIMAGSGVAPNNIAALVDGSAVGAVHASCRGAVDSWDNVPSEFGFGATSRSVDAGVIEGMKLALLGG</sequence>
<comment type="similarity">
    <text evidence="1 2">Belongs to the CutC family.</text>
</comment>
<evidence type="ECO:0000256" key="1">
    <source>
        <dbReference type="ARBA" id="ARBA00007768"/>
    </source>
</evidence>
<dbReference type="SUPFAM" id="SSF110395">
    <property type="entry name" value="CutC-like"/>
    <property type="match status" value="1"/>
</dbReference>